<dbReference type="EMBL" id="AP024169">
    <property type="protein sequence ID" value="BCN32154.1"/>
    <property type="molecule type" value="Genomic_DNA"/>
</dbReference>
<protein>
    <submittedName>
        <fullName evidence="1">Uncharacterized protein</fullName>
    </submittedName>
</protein>
<reference evidence="1 2" key="1">
    <citation type="submission" date="2020-11" db="EMBL/GenBank/DDBJ databases">
        <title>Draft genome sequencing of a Lachnospiraceae strain isolated from anoxic soil subjected to BSD treatment.</title>
        <authorList>
            <person name="Uek A."/>
            <person name="Tonouchi A."/>
        </authorList>
    </citation>
    <scope>NUCLEOTIDE SEQUENCE [LARGE SCALE GENOMIC DNA]</scope>
    <source>
        <strain evidence="1 2">TB5</strain>
    </source>
</reference>
<keyword evidence="2" id="KW-1185">Reference proteome</keyword>
<evidence type="ECO:0000313" key="1">
    <source>
        <dbReference type="EMBL" id="BCN32154.1"/>
    </source>
</evidence>
<sequence length="92" mass="11353">MIEMDFEDFIEEVKFQMTEFDALDEKTIKEWEAKARTWVDKHDDKKRRIIKHDDEIIVKVKDEEVCIEIAEKFYKAVKNDKVKDYWYKFTLI</sequence>
<name>A0A7R7ENL7_9FIRM</name>
<organism evidence="1 2">
    <name type="scientific">Anaeromicropila herbilytica</name>
    <dbReference type="NCBI Taxonomy" id="2785025"/>
    <lineage>
        <taxon>Bacteria</taxon>
        <taxon>Bacillati</taxon>
        <taxon>Bacillota</taxon>
        <taxon>Clostridia</taxon>
        <taxon>Lachnospirales</taxon>
        <taxon>Lachnospiraceae</taxon>
        <taxon>Anaeromicropila</taxon>
    </lineage>
</organism>
<dbReference type="RefSeq" id="WP_271713224.1">
    <property type="nucleotide sequence ID" value="NZ_AP024169.1"/>
</dbReference>
<evidence type="ECO:0000313" key="2">
    <source>
        <dbReference type="Proteomes" id="UP000595897"/>
    </source>
</evidence>
<accession>A0A7R7ENL7</accession>
<proteinExistence type="predicted"/>
<dbReference type="AlphaFoldDB" id="A0A7R7ENL7"/>
<dbReference type="Proteomes" id="UP000595897">
    <property type="component" value="Chromosome"/>
</dbReference>
<dbReference type="KEGG" id="ahb:bsdtb5_34490"/>
<gene>
    <name evidence="1" type="ORF">bsdtb5_34490</name>
</gene>